<dbReference type="PANTHER" id="PTHR24006">
    <property type="entry name" value="UBIQUITIN CARBOXYL-TERMINAL HYDROLASE"/>
    <property type="match status" value="1"/>
</dbReference>
<dbReference type="GO" id="GO:0005829">
    <property type="term" value="C:cytosol"/>
    <property type="evidence" value="ECO:0007669"/>
    <property type="project" value="TreeGrafter"/>
</dbReference>
<evidence type="ECO:0000256" key="2">
    <source>
        <dbReference type="ARBA" id="ARBA00009085"/>
    </source>
</evidence>
<evidence type="ECO:0000256" key="6">
    <source>
        <dbReference type="ARBA" id="ARBA00022807"/>
    </source>
</evidence>
<keyword evidence="11" id="KW-1185">Reference proteome</keyword>
<dbReference type="SUPFAM" id="SSF54001">
    <property type="entry name" value="Cysteine proteinases"/>
    <property type="match status" value="1"/>
</dbReference>
<evidence type="ECO:0000313" key="10">
    <source>
        <dbReference type="EMBL" id="VDK23510.1"/>
    </source>
</evidence>
<keyword evidence="6 7" id="KW-0788">Thiol protease</keyword>
<evidence type="ECO:0000256" key="3">
    <source>
        <dbReference type="ARBA" id="ARBA00022670"/>
    </source>
</evidence>
<name>A0A0R3VWA2_TAEAS</name>
<dbReference type="WBParaSite" id="TASK_0000169601-mRNA-1">
    <property type="protein sequence ID" value="TASK_0000169601-mRNA-1"/>
    <property type="gene ID" value="TASK_0000169601"/>
</dbReference>
<dbReference type="Pfam" id="PF00443">
    <property type="entry name" value="UCH"/>
    <property type="match status" value="1"/>
</dbReference>
<dbReference type="Gene3D" id="3.90.70.10">
    <property type="entry name" value="Cysteine proteinases"/>
    <property type="match status" value="1"/>
</dbReference>
<organism evidence="12">
    <name type="scientific">Taenia asiatica</name>
    <name type="common">Asian tapeworm</name>
    <dbReference type="NCBI Taxonomy" id="60517"/>
    <lineage>
        <taxon>Eukaryota</taxon>
        <taxon>Metazoa</taxon>
        <taxon>Spiralia</taxon>
        <taxon>Lophotrochozoa</taxon>
        <taxon>Platyhelminthes</taxon>
        <taxon>Cestoda</taxon>
        <taxon>Eucestoda</taxon>
        <taxon>Cyclophyllidea</taxon>
        <taxon>Taeniidae</taxon>
        <taxon>Taenia</taxon>
    </lineage>
</organism>
<dbReference type="InterPro" id="IPR028889">
    <property type="entry name" value="USP"/>
</dbReference>
<reference evidence="10 11" key="2">
    <citation type="submission" date="2018-11" db="EMBL/GenBank/DDBJ databases">
        <authorList>
            <consortium name="Pathogen Informatics"/>
        </authorList>
    </citation>
    <scope>NUCLEOTIDE SEQUENCE [LARGE SCALE GENOMIC DNA]</scope>
</reference>
<protein>
    <recommendedName>
        <fullName evidence="7">Ubiquitin carboxyl-terminal hydrolase</fullName>
        <ecNumber evidence="7">3.4.19.12</ecNumber>
    </recommendedName>
</protein>
<keyword evidence="4 7" id="KW-0833">Ubl conjugation pathway</keyword>
<dbReference type="PANTHER" id="PTHR24006:SF758">
    <property type="entry name" value="UBIQUITIN CARBOXYL-TERMINAL HYDROLASE 36"/>
    <property type="match status" value="1"/>
</dbReference>
<comment type="similarity">
    <text evidence="2 7">Belongs to the peptidase C19 family.</text>
</comment>
<evidence type="ECO:0000256" key="5">
    <source>
        <dbReference type="ARBA" id="ARBA00022801"/>
    </source>
</evidence>
<dbReference type="STRING" id="60517.A0A0R3VWA2"/>
<dbReference type="GO" id="GO:0016579">
    <property type="term" value="P:protein deubiquitination"/>
    <property type="evidence" value="ECO:0007669"/>
    <property type="project" value="InterPro"/>
</dbReference>
<dbReference type="InterPro" id="IPR038765">
    <property type="entry name" value="Papain-like_cys_pep_sf"/>
</dbReference>
<evidence type="ECO:0000256" key="8">
    <source>
        <dbReference type="SAM" id="MobiDB-lite"/>
    </source>
</evidence>
<dbReference type="InterPro" id="IPR001394">
    <property type="entry name" value="Peptidase_C19_UCH"/>
</dbReference>
<keyword evidence="5 7" id="KW-0378">Hydrolase</keyword>
<feature type="compositionally biased region" description="Low complexity" evidence="8">
    <location>
        <begin position="733"/>
        <end position="750"/>
    </location>
</feature>
<dbReference type="Proteomes" id="UP000282613">
    <property type="component" value="Unassembled WGS sequence"/>
</dbReference>
<accession>A0A0R3VWA2</accession>
<dbReference type="GO" id="GO:0006508">
    <property type="term" value="P:proteolysis"/>
    <property type="evidence" value="ECO:0007669"/>
    <property type="project" value="UniProtKB-KW"/>
</dbReference>
<dbReference type="GO" id="GO:0005634">
    <property type="term" value="C:nucleus"/>
    <property type="evidence" value="ECO:0007669"/>
    <property type="project" value="TreeGrafter"/>
</dbReference>
<feature type="compositionally biased region" description="Basic residues" evidence="8">
    <location>
        <begin position="766"/>
        <end position="799"/>
    </location>
</feature>
<feature type="compositionally biased region" description="Polar residues" evidence="8">
    <location>
        <begin position="542"/>
        <end position="558"/>
    </location>
</feature>
<dbReference type="AlphaFoldDB" id="A0A0R3VWA2"/>
<feature type="compositionally biased region" description="Low complexity" evidence="8">
    <location>
        <begin position="690"/>
        <end position="711"/>
    </location>
</feature>
<feature type="region of interest" description="Disordered" evidence="8">
    <location>
        <begin position="525"/>
        <end position="558"/>
    </location>
</feature>
<dbReference type="PROSITE" id="PS00973">
    <property type="entry name" value="USP_2"/>
    <property type="match status" value="1"/>
</dbReference>
<feature type="domain" description="USP" evidence="9">
    <location>
        <begin position="154"/>
        <end position="514"/>
    </location>
</feature>
<comment type="catalytic activity">
    <reaction evidence="1 7">
        <text>Thiol-dependent hydrolysis of ester, thioester, amide, peptide and isopeptide bonds formed by the C-terminal Gly of ubiquitin (a 76-residue protein attached to proteins as an intracellular targeting signal).</text>
        <dbReference type="EC" id="3.4.19.12"/>
    </reaction>
</comment>
<dbReference type="InterPro" id="IPR018200">
    <property type="entry name" value="USP_CS"/>
</dbReference>
<evidence type="ECO:0000256" key="1">
    <source>
        <dbReference type="ARBA" id="ARBA00000707"/>
    </source>
</evidence>
<feature type="region of interest" description="Disordered" evidence="8">
    <location>
        <begin position="675"/>
        <end position="799"/>
    </location>
</feature>
<evidence type="ECO:0000256" key="4">
    <source>
        <dbReference type="ARBA" id="ARBA00022786"/>
    </source>
</evidence>
<dbReference type="GO" id="GO:0004843">
    <property type="term" value="F:cysteine-type deubiquitinase activity"/>
    <property type="evidence" value="ECO:0007669"/>
    <property type="project" value="UniProtKB-UniRule"/>
</dbReference>
<dbReference type="PROSITE" id="PS50235">
    <property type="entry name" value="USP_3"/>
    <property type="match status" value="1"/>
</dbReference>
<evidence type="ECO:0000313" key="12">
    <source>
        <dbReference type="WBParaSite" id="TASK_0000169601-mRNA-1"/>
    </source>
</evidence>
<reference evidence="12" key="1">
    <citation type="submission" date="2017-02" db="UniProtKB">
        <authorList>
            <consortium name="WormBaseParasite"/>
        </authorList>
    </citation>
    <scope>IDENTIFICATION</scope>
</reference>
<dbReference type="OrthoDB" id="420187at2759"/>
<dbReference type="InterPro" id="IPR050164">
    <property type="entry name" value="Peptidase_C19"/>
</dbReference>
<keyword evidence="3 7" id="KW-0645">Protease</keyword>
<evidence type="ECO:0000256" key="7">
    <source>
        <dbReference type="RuleBase" id="RU366025"/>
    </source>
</evidence>
<dbReference type="EMBL" id="UYRS01000524">
    <property type="protein sequence ID" value="VDK23510.1"/>
    <property type="molecule type" value="Genomic_DNA"/>
</dbReference>
<evidence type="ECO:0000259" key="9">
    <source>
        <dbReference type="PROSITE" id="PS50235"/>
    </source>
</evidence>
<gene>
    <name evidence="10" type="ORF">TASK_LOCUS1697</name>
</gene>
<evidence type="ECO:0000313" key="11">
    <source>
        <dbReference type="Proteomes" id="UP000282613"/>
    </source>
</evidence>
<feature type="compositionally biased region" description="Polar residues" evidence="8">
    <location>
        <begin position="679"/>
        <end position="689"/>
    </location>
</feature>
<dbReference type="EC" id="3.4.19.12" evidence="7"/>
<proteinExistence type="inferred from homology"/>
<dbReference type="PROSITE" id="PS00972">
    <property type="entry name" value="USP_1"/>
    <property type="match status" value="1"/>
</dbReference>
<sequence length="799" mass="88558">MTLSVQSAVYQQSGAHSSFDGSQLEQDRLNPHHQEYRNNATVQPYSVPTQHIPSVNINAAIASSLKLKNSSPPSQQMDSSLGLLNKIISFHKSPATPLDTLIMAHIEHMPNSTVLLNTRSEKSMCCPKAPLLFSDTELIKCCKGAQSALPRVNLGLRNAGNTCYLNSVLQCLLATGALLYFVREKHCKPGVCIYANNKNGRRFCALCALFRLFQEHGQQNNHSLVPQPGSDFLSRTSFGCTTPALFATNVRAVCPNLRVYAQEDAHEYLLGLLSRMEESVVSGVGKLPRSTLDTNVIRRIFGGVTRSEVTCNTCHKVSLRNDQWFNLSMDITCARSLQQCLVNYTQTEILQGTNAYKCETCQQLRHAKRCCRVFRAPPILIVQFNRLVFWFSISCTLVFHMSEVGERQNNVAFGIVVPFAFTSRFSRSQKLDFHVDFPASFNMRPHMTPSSGPPVVYHLYATLNHEGITCRSGHYVAFSKRRNQWFLHNDNVVTSTTQEYVLRQSPYLLFYQLASPEAVLGPTSVGSNVGHLRPDTKPFGSAPTSNSPQSGPSRTALSEESIDVASIPLPPGPARPKPAFIFHPRVLAKPTPLPLQASSAPSVGVPGDARQGHVFCADEQMRRVAVGMFSRASGITNLPVLIICMFSKASTPQKTRKYSSPKLANGGIRFKQDAENSHLDSSSNAEHNQSTVAASSSGSSSGSESTETSVEWVPMTKTDILQQQPSRKRTHGDCSSGRSPSSPDDGSSAPPKMPKKDCSEEVNILRKFHHSRRHKKLRGHKRKHRHHHKHRHKRRRSRG</sequence>